<gene>
    <name evidence="9" type="primary">SLX4</name>
    <name evidence="9" type="ORF">FJT64_022461</name>
</gene>
<keyword evidence="6" id="KW-0539">Nucleus</keyword>
<dbReference type="EMBL" id="VIIS01000705">
    <property type="protein sequence ID" value="KAF0305981.1"/>
    <property type="molecule type" value="Genomic_DNA"/>
</dbReference>
<dbReference type="GO" id="GO:0006281">
    <property type="term" value="P:DNA repair"/>
    <property type="evidence" value="ECO:0007669"/>
    <property type="project" value="UniProtKB-KW"/>
</dbReference>
<sequence length="109" mass="12588">MSVCLYASSAAALPERLRAYILSRPELYHQVLTYEPVWLESLHRDLRQNGIKLSMAQLMDFLDEQCITFRTENSGRRRKSPKKKKSPKKGSPKKRGPSQKKRSPKKKAS</sequence>
<feature type="compositionally biased region" description="Basic residues" evidence="8">
    <location>
        <begin position="76"/>
        <end position="109"/>
    </location>
</feature>
<dbReference type="AlphaFoldDB" id="A0A6A4WV66"/>
<dbReference type="GO" id="GO:0004519">
    <property type="term" value="F:endonuclease activity"/>
    <property type="evidence" value="ECO:0007669"/>
    <property type="project" value="UniProtKB-KW"/>
</dbReference>
<proteinExistence type="inferred from homology"/>
<organism evidence="9 10">
    <name type="scientific">Amphibalanus amphitrite</name>
    <name type="common">Striped barnacle</name>
    <name type="synonym">Balanus amphitrite</name>
    <dbReference type="NCBI Taxonomy" id="1232801"/>
    <lineage>
        <taxon>Eukaryota</taxon>
        <taxon>Metazoa</taxon>
        <taxon>Ecdysozoa</taxon>
        <taxon>Arthropoda</taxon>
        <taxon>Crustacea</taxon>
        <taxon>Multicrustacea</taxon>
        <taxon>Cirripedia</taxon>
        <taxon>Thoracica</taxon>
        <taxon>Thoracicalcarea</taxon>
        <taxon>Balanomorpha</taxon>
        <taxon>Balanoidea</taxon>
        <taxon>Balanidae</taxon>
        <taxon>Amphibalaninae</taxon>
        <taxon>Amphibalanus</taxon>
    </lineage>
</organism>
<dbReference type="GO" id="GO:0006260">
    <property type="term" value="P:DNA replication"/>
    <property type="evidence" value="ECO:0007669"/>
    <property type="project" value="InterPro"/>
</dbReference>
<dbReference type="PANTHER" id="PTHR21541">
    <property type="entry name" value="BTB POZ DOMAIN CONTAINING 12"/>
    <property type="match status" value="1"/>
</dbReference>
<evidence type="ECO:0000256" key="3">
    <source>
        <dbReference type="ARBA" id="ARBA00022763"/>
    </source>
</evidence>
<dbReference type="OrthoDB" id="1931232at2759"/>
<evidence type="ECO:0000256" key="2">
    <source>
        <dbReference type="ARBA" id="ARBA00006661"/>
    </source>
</evidence>
<keyword evidence="3" id="KW-0227">DNA damage</keyword>
<dbReference type="InterPro" id="IPR018574">
    <property type="entry name" value="Structure-sp_endonuc_su_Slx4"/>
</dbReference>
<keyword evidence="9" id="KW-0540">Nuclease</keyword>
<dbReference type="GO" id="GO:0033557">
    <property type="term" value="C:Slx1-Slx4 complex"/>
    <property type="evidence" value="ECO:0007669"/>
    <property type="project" value="InterPro"/>
</dbReference>
<comment type="similarity">
    <text evidence="2">Belongs to the SLX4 family.</text>
</comment>
<keyword evidence="9" id="KW-0378">Hydrolase</keyword>
<keyword evidence="4" id="KW-0233">DNA recombination</keyword>
<comment type="subcellular location">
    <subcellularLocation>
        <location evidence="1">Nucleus</location>
    </subcellularLocation>
</comment>
<evidence type="ECO:0000256" key="8">
    <source>
        <dbReference type="SAM" id="MobiDB-lite"/>
    </source>
</evidence>
<feature type="region of interest" description="Disordered" evidence="8">
    <location>
        <begin position="72"/>
        <end position="109"/>
    </location>
</feature>
<keyword evidence="9" id="KW-0255">Endonuclease</keyword>
<protein>
    <recommendedName>
        <fullName evidence="7">Structure-specific endonuclease subunit SLX4</fullName>
    </recommendedName>
</protein>
<keyword evidence="10" id="KW-1185">Reference proteome</keyword>
<evidence type="ECO:0000313" key="9">
    <source>
        <dbReference type="EMBL" id="KAF0305981.1"/>
    </source>
</evidence>
<evidence type="ECO:0000313" key="10">
    <source>
        <dbReference type="Proteomes" id="UP000440578"/>
    </source>
</evidence>
<accession>A0A6A4WV66</accession>
<dbReference type="PANTHER" id="PTHR21541:SF3">
    <property type="entry name" value="STRUCTURE-SPECIFIC ENDONUCLEASE SUBUNIT SLX4"/>
    <property type="match status" value="1"/>
</dbReference>
<name>A0A6A4WV66_AMPAM</name>
<evidence type="ECO:0000256" key="5">
    <source>
        <dbReference type="ARBA" id="ARBA00023204"/>
    </source>
</evidence>
<dbReference type="Pfam" id="PF09494">
    <property type="entry name" value="Slx4"/>
    <property type="match status" value="1"/>
</dbReference>
<evidence type="ECO:0000256" key="6">
    <source>
        <dbReference type="ARBA" id="ARBA00023242"/>
    </source>
</evidence>
<evidence type="ECO:0000256" key="1">
    <source>
        <dbReference type="ARBA" id="ARBA00004123"/>
    </source>
</evidence>
<dbReference type="Proteomes" id="UP000440578">
    <property type="component" value="Unassembled WGS sequence"/>
</dbReference>
<reference evidence="9 10" key="1">
    <citation type="submission" date="2019-07" db="EMBL/GenBank/DDBJ databases">
        <title>Draft genome assembly of a fouling barnacle, Amphibalanus amphitrite (Darwin, 1854): The first reference genome for Thecostraca.</title>
        <authorList>
            <person name="Kim W."/>
        </authorList>
    </citation>
    <scope>NUCLEOTIDE SEQUENCE [LARGE SCALE GENOMIC DNA]</scope>
    <source>
        <strain evidence="9">SNU_AA5</strain>
        <tissue evidence="9">Soma without cirri and trophi</tissue>
    </source>
</reference>
<comment type="caution">
    <text evidence="9">The sequence shown here is derived from an EMBL/GenBank/DDBJ whole genome shotgun (WGS) entry which is preliminary data.</text>
</comment>
<evidence type="ECO:0000256" key="4">
    <source>
        <dbReference type="ARBA" id="ARBA00023172"/>
    </source>
</evidence>
<keyword evidence="5" id="KW-0234">DNA repair</keyword>
<evidence type="ECO:0000256" key="7">
    <source>
        <dbReference type="ARBA" id="ARBA00029496"/>
    </source>
</evidence>
<dbReference type="GO" id="GO:0000712">
    <property type="term" value="P:resolution of meiotic recombination intermediates"/>
    <property type="evidence" value="ECO:0007669"/>
    <property type="project" value="TreeGrafter"/>
</dbReference>